<evidence type="ECO:0000256" key="2">
    <source>
        <dbReference type="ARBA" id="ARBA00004574"/>
    </source>
</evidence>
<evidence type="ECO:0000256" key="5">
    <source>
        <dbReference type="ARBA" id="ARBA00022895"/>
    </source>
</evidence>
<dbReference type="Pfam" id="PF01336">
    <property type="entry name" value="tRNA_anti-codon"/>
    <property type="match status" value="1"/>
</dbReference>
<dbReference type="InterPro" id="IPR040260">
    <property type="entry name" value="RFA2-like"/>
</dbReference>
<dbReference type="OrthoDB" id="77828at2759"/>
<dbReference type="InterPro" id="IPR036390">
    <property type="entry name" value="WH_DNA-bd_sf"/>
</dbReference>
<evidence type="ECO:0000313" key="11">
    <source>
        <dbReference type="Proteomes" id="UP000694845"/>
    </source>
</evidence>
<dbReference type="InterPro" id="IPR015253">
    <property type="entry name" value="CST_STN1_C"/>
</dbReference>
<accession>A0A8B7ZTV1</accession>
<dbReference type="InterPro" id="IPR042082">
    <property type="entry name" value="CST_Stn1_wHTH1_sf"/>
</dbReference>
<dbReference type="SUPFAM" id="SSF50249">
    <property type="entry name" value="Nucleic acid-binding proteins"/>
    <property type="match status" value="1"/>
</dbReference>
<evidence type="ECO:0000259" key="10">
    <source>
        <dbReference type="Pfam" id="PF09170"/>
    </source>
</evidence>
<dbReference type="InterPro" id="IPR036388">
    <property type="entry name" value="WH-like_DNA-bd_sf"/>
</dbReference>
<dbReference type="SUPFAM" id="SSF46785">
    <property type="entry name" value="Winged helix' DNA-binding domain"/>
    <property type="match status" value="1"/>
</dbReference>
<dbReference type="Gene3D" id="2.40.50.140">
    <property type="entry name" value="Nucleic acid-binding proteins"/>
    <property type="match status" value="1"/>
</dbReference>
<evidence type="ECO:0000256" key="3">
    <source>
        <dbReference type="ARBA" id="ARBA00017411"/>
    </source>
</evidence>
<keyword evidence="11" id="KW-1185">Reference proteome</keyword>
<dbReference type="PANTHER" id="PTHR13989:SF33">
    <property type="entry name" value="CST COMPLEX SUBUNIT STN1"/>
    <property type="match status" value="1"/>
</dbReference>
<sequence>MGSDSSGVVEFLPKQFWHLDPVYRSYAKLYIADILQLKHYSTDEGAFAYQNHPINRVDVIGWLVRVEERPSMFYYGVDDGTGVINCCCWKSKNNGEPRSMLNGEGTSLSDIVLSKVYKYDTQESCLELGDVIHVRGRLKCYRNRLEVSASYYRKIDDPCCRIEIHRMEELPNIYENVYDLPFVLPSHVMQELKVQNEEERTGLTREAQLIDRLQNYLQNHLADRHTGIKNFHLNELETLDDVMAIASCQCLEYKNEGGSGSAPIKQIRNIIKQAVLRLEREGTVYRSGMIHDMYEVVRTNLPSRLDKTILQILRSDCHLSRYEGGCHYMHVMDRLHEYSDFQNVSVDTVRMALLRLEEHSDVISATSKHFIPVN</sequence>
<evidence type="ECO:0000256" key="1">
    <source>
        <dbReference type="ARBA" id="ARBA00004123"/>
    </source>
</evidence>
<keyword evidence="7" id="KW-0539">Nucleus</keyword>
<dbReference type="PANTHER" id="PTHR13989">
    <property type="entry name" value="REPLICATION PROTEIN A-RELATED"/>
    <property type="match status" value="1"/>
</dbReference>
<evidence type="ECO:0000313" key="12">
    <source>
        <dbReference type="RefSeq" id="XP_022108854.1"/>
    </source>
</evidence>
<dbReference type="Pfam" id="PF09170">
    <property type="entry name" value="STN1_2"/>
    <property type="match status" value="1"/>
</dbReference>
<feature type="domain" description="OB" evidence="9">
    <location>
        <begin position="57"/>
        <end position="154"/>
    </location>
</feature>
<feature type="domain" description="Stn1 C-terminal" evidence="10">
    <location>
        <begin position="213"/>
        <end position="371"/>
    </location>
</feature>
<evidence type="ECO:0000256" key="4">
    <source>
        <dbReference type="ARBA" id="ARBA00022454"/>
    </source>
</evidence>
<proteinExistence type="predicted"/>
<comment type="subcellular location">
    <subcellularLocation>
        <location evidence="2">Chromosome</location>
        <location evidence="2">Telomere</location>
    </subcellularLocation>
    <subcellularLocation>
        <location evidence="1">Nucleus</location>
    </subcellularLocation>
</comment>
<organism evidence="11 12">
    <name type="scientific">Acanthaster planci</name>
    <name type="common">Crown-of-thorns starfish</name>
    <dbReference type="NCBI Taxonomy" id="133434"/>
    <lineage>
        <taxon>Eukaryota</taxon>
        <taxon>Metazoa</taxon>
        <taxon>Echinodermata</taxon>
        <taxon>Eleutherozoa</taxon>
        <taxon>Asterozoa</taxon>
        <taxon>Asteroidea</taxon>
        <taxon>Valvatacea</taxon>
        <taxon>Valvatida</taxon>
        <taxon>Acanthasteridae</taxon>
        <taxon>Acanthaster</taxon>
    </lineage>
</organism>
<dbReference type="Proteomes" id="UP000694845">
    <property type="component" value="Unplaced"/>
</dbReference>
<evidence type="ECO:0000256" key="7">
    <source>
        <dbReference type="ARBA" id="ARBA00023242"/>
    </source>
</evidence>
<keyword evidence="4" id="KW-0158">Chromosome</keyword>
<dbReference type="KEGG" id="aplc:110989060"/>
<dbReference type="RefSeq" id="XP_022108854.1">
    <property type="nucleotide sequence ID" value="XM_022253162.1"/>
</dbReference>
<dbReference type="Gene3D" id="1.10.10.980">
    <property type="entry name" value="CST, Suppressor of Cdc13 homolog, complex subunit STN1, N-terminal domain"/>
    <property type="match status" value="1"/>
</dbReference>
<dbReference type="Gene3D" id="1.10.10.10">
    <property type="entry name" value="Winged helix-like DNA-binding domain superfamily/Winged helix DNA-binding domain"/>
    <property type="match status" value="1"/>
</dbReference>
<dbReference type="GO" id="GO:0005634">
    <property type="term" value="C:nucleus"/>
    <property type="evidence" value="ECO:0007669"/>
    <property type="project" value="UniProtKB-SubCell"/>
</dbReference>
<dbReference type="CTD" id="79991"/>
<dbReference type="OMA" id="LCWKDEK"/>
<name>A0A8B7ZTV1_ACAPL</name>
<gene>
    <name evidence="12" type="primary">LOC110989060</name>
</gene>
<keyword evidence="5" id="KW-0779">Telomere</keyword>
<evidence type="ECO:0000256" key="6">
    <source>
        <dbReference type="ARBA" id="ARBA00023125"/>
    </source>
</evidence>
<dbReference type="InterPro" id="IPR012340">
    <property type="entry name" value="NA-bd_OB-fold"/>
</dbReference>
<dbReference type="GeneID" id="110989060"/>
<keyword evidence="6" id="KW-0238">DNA-binding</keyword>
<protein>
    <recommendedName>
        <fullName evidence="3">CST complex subunit STN1</fullName>
    </recommendedName>
    <alternativeName>
        <fullName evidence="8">Suppressor of cdc thirteen homolog</fullName>
    </alternativeName>
</protein>
<reference evidence="12" key="1">
    <citation type="submission" date="2025-08" db="UniProtKB">
        <authorList>
            <consortium name="RefSeq"/>
        </authorList>
    </citation>
    <scope>IDENTIFICATION</scope>
</reference>
<dbReference type="InterPro" id="IPR004365">
    <property type="entry name" value="NA-bd_OB_tRNA"/>
</dbReference>
<dbReference type="AlphaFoldDB" id="A0A8B7ZTV1"/>
<evidence type="ECO:0000259" key="9">
    <source>
        <dbReference type="Pfam" id="PF01336"/>
    </source>
</evidence>
<evidence type="ECO:0000256" key="8">
    <source>
        <dbReference type="ARBA" id="ARBA00030039"/>
    </source>
</evidence>
<dbReference type="GO" id="GO:0003677">
    <property type="term" value="F:DNA binding"/>
    <property type="evidence" value="ECO:0007669"/>
    <property type="project" value="UniProtKB-KW"/>
</dbReference>
<dbReference type="GO" id="GO:0000781">
    <property type="term" value="C:chromosome, telomeric region"/>
    <property type="evidence" value="ECO:0007669"/>
    <property type="project" value="UniProtKB-SubCell"/>
</dbReference>